<keyword evidence="10" id="KW-1185">Reference proteome</keyword>
<keyword evidence="3 6" id="KW-0808">Transferase</keyword>
<feature type="binding site" evidence="6">
    <location>
        <position position="293"/>
    </location>
    <ligand>
        <name>S-adenosyl-L-methionine</name>
        <dbReference type="ChEBI" id="CHEBI:59789"/>
    </ligand>
</feature>
<dbReference type="Gene3D" id="3.40.50.150">
    <property type="entry name" value="Vaccinia Virus protein VP39"/>
    <property type="match status" value="1"/>
</dbReference>
<dbReference type="InterPro" id="IPR030390">
    <property type="entry name" value="MeTrfase_TrmA_AS"/>
</dbReference>
<evidence type="ECO:0000313" key="9">
    <source>
        <dbReference type="EMBL" id="TCT19634.1"/>
    </source>
</evidence>
<keyword evidence="1" id="KW-0408">Iron</keyword>
<keyword evidence="2 6" id="KW-0489">Methyltransferase</keyword>
<dbReference type="SUPFAM" id="SSF50249">
    <property type="entry name" value="Nucleic acid-binding proteins"/>
    <property type="match status" value="1"/>
</dbReference>
<dbReference type="AlphaFoldDB" id="A0A4R3MTJ6"/>
<dbReference type="FunFam" id="2.40.50.140:FF:000097">
    <property type="entry name" value="23S rRNA (uracil(1939)-C(5))-methyltransferase RlmD"/>
    <property type="match status" value="1"/>
</dbReference>
<evidence type="ECO:0000256" key="1">
    <source>
        <dbReference type="ARBA" id="ARBA00022485"/>
    </source>
</evidence>
<keyword evidence="5" id="KW-0411">Iron-sulfur</keyword>
<accession>A0A4R3MTJ6</accession>
<feature type="binding site" evidence="6">
    <location>
        <position position="343"/>
    </location>
    <ligand>
        <name>S-adenosyl-L-methionine</name>
        <dbReference type="ChEBI" id="CHEBI:59789"/>
    </ligand>
</feature>
<protein>
    <submittedName>
        <fullName evidence="9">23S rRNA m(5)U-1939 methyltransferase</fullName>
    </submittedName>
</protein>
<keyword evidence="1" id="KW-0004">4Fe-4S</keyword>
<evidence type="ECO:0000256" key="7">
    <source>
        <dbReference type="PROSITE-ProRule" id="PRU10015"/>
    </source>
</evidence>
<dbReference type="GO" id="GO:0070041">
    <property type="term" value="F:rRNA (uridine-C5-)-methyltransferase activity"/>
    <property type="evidence" value="ECO:0007669"/>
    <property type="project" value="UniProtKB-ARBA"/>
</dbReference>
<feature type="domain" description="TRAM" evidence="8">
    <location>
        <begin position="9"/>
        <end position="67"/>
    </location>
</feature>
<dbReference type="FunFam" id="2.40.50.1070:FF:000003">
    <property type="entry name" value="23S rRNA (Uracil-5-)-methyltransferase RumA"/>
    <property type="match status" value="1"/>
</dbReference>
<evidence type="ECO:0000259" key="8">
    <source>
        <dbReference type="PROSITE" id="PS50926"/>
    </source>
</evidence>
<feature type="binding site" evidence="6">
    <location>
        <position position="391"/>
    </location>
    <ligand>
        <name>S-adenosyl-L-methionine</name>
        <dbReference type="ChEBI" id="CHEBI:59789"/>
    </ligand>
</feature>
<keyword evidence="4 6" id="KW-0949">S-adenosyl-L-methionine</keyword>
<gene>
    <name evidence="9" type="ORF">EDD68_11728</name>
</gene>
<dbReference type="PROSITE" id="PS50926">
    <property type="entry name" value="TRAM"/>
    <property type="match status" value="1"/>
</dbReference>
<dbReference type="FunFam" id="3.40.50.150:FF:000009">
    <property type="entry name" value="23S rRNA (Uracil(1939)-C(5))-methyltransferase RlmD"/>
    <property type="match status" value="1"/>
</dbReference>
<dbReference type="OrthoDB" id="9804590at2"/>
<feature type="binding site" evidence="6">
    <location>
        <position position="322"/>
    </location>
    <ligand>
        <name>S-adenosyl-L-methionine</name>
        <dbReference type="ChEBI" id="CHEBI:59789"/>
    </ligand>
</feature>
<comment type="similarity">
    <text evidence="6">Belongs to the class I-like SAM-binding methyltransferase superfamily. RNA M5U methyltransferase family.</text>
</comment>
<dbReference type="NCBIfam" id="TIGR00479">
    <property type="entry name" value="rumA"/>
    <property type="match status" value="1"/>
</dbReference>
<reference evidence="9 10" key="1">
    <citation type="submission" date="2019-03" db="EMBL/GenBank/DDBJ databases">
        <title>Genomic Encyclopedia of Type Strains, Phase IV (KMG-IV): sequencing the most valuable type-strain genomes for metagenomic binning, comparative biology and taxonomic classification.</title>
        <authorList>
            <person name="Goeker M."/>
        </authorList>
    </citation>
    <scope>NUCLEOTIDE SEQUENCE [LARGE SCALE GENOMIC DNA]</scope>
    <source>
        <strain evidence="9 10">DSM 25894</strain>
    </source>
</reference>
<dbReference type="Gene3D" id="2.40.50.1070">
    <property type="match status" value="1"/>
</dbReference>
<evidence type="ECO:0000256" key="4">
    <source>
        <dbReference type="ARBA" id="ARBA00022691"/>
    </source>
</evidence>
<dbReference type="PROSITE" id="PS51687">
    <property type="entry name" value="SAM_MT_RNA_M5U"/>
    <property type="match status" value="1"/>
</dbReference>
<dbReference type="InterPro" id="IPR029063">
    <property type="entry name" value="SAM-dependent_MTases_sf"/>
</dbReference>
<evidence type="ECO:0000256" key="5">
    <source>
        <dbReference type="ARBA" id="ARBA00023014"/>
    </source>
</evidence>
<dbReference type="Pfam" id="PF05958">
    <property type="entry name" value="tRNA_U5-meth_tr"/>
    <property type="match status" value="1"/>
</dbReference>
<dbReference type="PROSITE" id="PS01231">
    <property type="entry name" value="TRMA_2"/>
    <property type="match status" value="1"/>
</dbReference>
<organism evidence="9 10">
    <name type="scientific">Melghiribacillus thermohalophilus</name>
    <dbReference type="NCBI Taxonomy" id="1324956"/>
    <lineage>
        <taxon>Bacteria</taxon>
        <taxon>Bacillati</taxon>
        <taxon>Bacillota</taxon>
        <taxon>Bacilli</taxon>
        <taxon>Bacillales</taxon>
        <taxon>Bacillaceae</taxon>
        <taxon>Melghiribacillus</taxon>
    </lineage>
</organism>
<dbReference type="PROSITE" id="PS01230">
    <property type="entry name" value="TRMA_1"/>
    <property type="match status" value="1"/>
</dbReference>
<comment type="caution">
    <text evidence="9">The sequence shown here is derived from an EMBL/GenBank/DDBJ whole genome shotgun (WGS) entry which is preliminary data.</text>
</comment>
<dbReference type="GO" id="GO:0051539">
    <property type="term" value="F:4 iron, 4 sulfur cluster binding"/>
    <property type="evidence" value="ECO:0007669"/>
    <property type="project" value="UniProtKB-KW"/>
</dbReference>
<evidence type="ECO:0000313" key="10">
    <source>
        <dbReference type="Proteomes" id="UP000294650"/>
    </source>
</evidence>
<dbReference type="Pfam" id="PF01938">
    <property type="entry name" value="TRAM"/>
    <property type="match status" value="1"/>
</dbReference>
<evidence type="ECO:0000256" key="6">
    <source>
        <dbReference type="PROSITE-ProRule" id="PRU01024"/>
    </source>
</evidence>
<dbReference type="Gene3D" id="2.40.50.140">
    <property type="entry name" value="Nucleic acid-binding proteins"/>
    <property type="match status" value="1"/>
</dbReference>
<dbReference type="PANTHER" id="PTHR11061">
    <property type="entry name" value="RNA M5U METHYLTRANSFERASE"/>
    <property type="match status" value="1"/>
</dbReference>
<name>A0A4R3MTJ6_9BACI</name>
<proteinExistence type="inferred from homology"/>
<dbReference type="InterPro" id="IPR002792">
    <property type="entry name" value="TRAM_dom"/>
</dbReference>
<dbReference type="InterPro" id="IPR010280">
    <property type="entry name" value="U5_MeTrfase_fam"/>
</dbReference>
<dbReference type="InterPro" id="IPR030391">
    <property type="entry name" value="MeTrfase_TrmA_CS"/>
</dbReference>
<dbReference type="SUPFAM" id="SSF53335">
    <property type="entry name" value="S-adenosyl-L-methionine-dependent methyltransferases"/>
    <property type="match status" value="1"/>
</dbReference>
<sequence length="458" mass="52609">MKNQSMNVQLHEGQEIPVTIKRIGINGEGIGYFKRKAVFIPGTLPGEEVVARVEKDHPNYVEARVRRIRKQSKDRIDPPCPVYAKCGGCQLQHLRYERQLEYKREMILQALDRYMKKTIDSRIVEPTIGMDHPWEYRNKSQLQAGKQKGKVMAGLYREGTHQLIDVTDCKVQHPKTNEITRKVLRIIEDLNIPVYDERKRKGVIRRIVTRIGFQTGDIQLVLVTAGKHFPKKELFLKEMKRRIPEVTSVLQNINPKKTSLIFGDETHLLMGNEYIEEQLGGIRYDLSARAFFQLNPEQTYKLYNLVKSFSDLNGDETVVDAYCGVGTIGLWLAEDVQELRGIEMIEDAVRDARRNAKKLGVQNAVYVSGKAEDWLGTWFKEGFRPDVVIVDPPRAGLDDRLVETLKRIQPKKLIYVSCNPSTLAKNLDALSSKFEIKRIQPVDMFPHTSHVESITLLE</sequence>
<dbReference type="InterPro" id="IPR012340">
    <property type="entry name" value="NA-bd_OB-fold"/>
</dbReference>
<feature type="active site" description="Nucleophile" evidence="6">
    <location>
        <position position="418"/>
    </location>
</feature>
<keyword evidence="1" id="KW-0479">Metal-binding</keyword>
<dbReference type="Proteomes" id="UP000294650">
    <property type="component" value="Unassembled WGS sequence"/>
</dbReference>
<feature type="active site" evidence="7">
    <location>
        <position position="418"/>
    </location>
</feature>
<dbReference type="EMBL" id="SMAN01000017">
    <property type="protein sequence ID" value="TCT19634.1"/>
    <property type="molecule type" value="Genomic_DNA"/>
</dbReference>
<dbReference type="CDD" id="cd02440">
    <property type="entry name" value="AdoMet_MTases"/>
    <property type="match status" value="1"/>
</dbReference>
<evidence type="ECO:0000256" key="2">
    <source>
        <dbReference type="ARBA" id="ARBA00022603"/>
    </source>
</evidence>
<dbReference type="GO" id="GO:0070475">
    <property type="term" value="P:rRNA base methylation"/>
    <property type="evidence" value="ECO:0007669"/>
    <property type="project" value="TreeGrafter"/>
</dbReference>
<dbReference type="PANTHER" id="PTHR11061:SF45">
    <property type="match status" value="1"/>
</dbReference>
<evidence type="ECO:0000256" key="3">
    <source>
        <dbReference type="ARBA" id="ARBA00022679"/>
    </source>
</evidence>